<keyword evidence="4" id="KW-1185">Reference proteome</keyword>
<reference evidence="3 4" key="1">
    <citation type="submission" date="2024-04" db="EMBL/GenBank/DDBJ databases">
        <authorList>
            <person name="Fracassetti M."/>
        </authorList>
    </citation>
    <scope>NUCLEOTIDE SEQUENCE [LARGE SCALE GENOMIC DNA]</scope>
</reference>
<sequence>MKLFLVLLISIILFFLQAFEGLGDSAPRSNDATAAATLSSPTLVGNKNISDVISIDKKHHHHHPTKKVMINCGVECKRRCKETSRQKVCHRACKACCQKCHCVPPGVYGHKHVCPCYAKLKTHGGKPKCP</sequence>
<dbReference type="InterPro" id="IPR003854">
    <property type="entry name" value="GASA"/>
</dbReference>
<feature type="signal peptide" evidence="2">
    <location>
        <begin position="1"/>
        <end position="18"/>
    </location>
</feature>
<dbReference type="EMBL" id="OZ034814">
    <property type="protein sequence ID" value="CAL1363406.1"/>
    <property type="molecule type" value="Genomic_DNA"/>
</dbReference>
<evidence type="ECO:0000256" key="2">
    <source>
        <dbReference type="SAM" id="SignalP"/>
    </source>
</evidence>
<dbReference type="AlphaFoldDB" id="A0AAV2D2H4"/>
<evidence type="ECO:0000256" key="1">
    <source>
        <dbReference type="ARBA" id="ARBA00010582"/>
    </source>
</evidence>
<name>A0AAV2D2H4_9ROSI</name>
<evidence type="ECO:0000313" key="3">
    <source>
        <dbReference type="EMBL" id="CAL1363406.1"/>
    </source>
</evidence>
<comment type="similarity">
    <text evidence="1">Belongs to the GASA family.</text>
</comment>
<dbReference type="Pfam" id="PF02704">
    <property type="entry name" value="GASA"/>
    <property type="match status" value="1"/>
</dbReference>
<organism evidence="3 4">
    <name type="scientific">Linum trigynum</name>
    <dbReference type="NCBI Taxonomy" id="586398"/>
    <lineage>
        <taxon>Eukaryota</taxon>
        <taxon>Viridiplantae</taxon>
        <taxon>Streptophyta</taxon>
        <taxon>Embryophyta</taxon>
        <taxon>Tracheophyta</taxon>
        <taxon>Spermatophyta</taxon>
        <taxon>Magnoliopsida</taxon>
        <taxon>eudicotyledons</taxon>
        <taxon>Gunneridae</taxon>
        <taxon>Pentapetalae</taxon>
        <taxon>rosids</taxon>
        <taxon>fabids</taxon>
        <taxon>Malpighiales</taxon>
        <taxon>Linaceae</taxon>
        <taxon>Linum</taxon>
    </lineage>
</organism>
<protein>
    <submittedName>
        <fullName evidence="3">Uncharacterized protein</fullName>
    </submittedName>
</protein>
<evidence type="ECO:0000313" key="4">
    <source>
        <dbReference type="Proteomes" id="UP001497516"/>
    </source>
</evidence>
<keyword evidence="2" id="KW-0732">Signal</keyword>
<proteinExistence type="inferred from homology"/>
<feature type="chain" id="PRO_5043516893" evidence="2">
    <location>
        <begin position="19"/>
        <end position="130"/>
    </location>
</feature>
<gene>
    <name evidence="3" type="ORF">LTRI10_LOCUS9906</name>
</gene>
<accession>A0AAV2D2H4</accession>
<dbReference type="Proteomes" id="UP001497516">
    <property type="component" value="Chromosome 10"/>
</dbReference>
<dbReference type="PANTHER" id="PTHR23201">
    <property type="entry name" value="EXTENSIN, PROLINE-RICH PROTEIN"/>
    <property type="match status" value="1"/>
</dbReference>
<dbReference type="PANTHER" id="PTHR23201:SF20">
    <property type="entry name" value="GIBBERELLIN-REGULATED PROTEIN 9-LIKE"/>
    <property type="match status" value="1"/>
</dbReference>